<sequence>MFKLNILAFLLVVIISTVFSAIDVEIENKNIDRTIDLTSQLVKVSYKITLEHKSKKAITNYLFLIPSVDCDKLSYVSARDSAKKELKLTLSKTAEECSYSMTLPNSQIPNPVIYIETIFSKALQPYPTEITQAERQLVRYFGNAVFYSPFKTSSQKTTIHLASRNVESFTQVKPSVHSDTQIVYGPYENIPAKTQNEIVVHYENNSPFMVVTRLERTIEVSHWGNVAVEETIDILHSGALLKGSFSRYDYQKDSRSGPASVKSYKTILPASATGVYYRDTNGNISTSAMVTLKDSVELDLRPRFPLFGGWRTHYTIGYNVPSFEYLFHNGDSYMLKMRLIDHVFDDMIVDELVTKIILPEGTKNLKLITPYSVERQPDTLHFTYLDITGRPVITFRKTNLVENHINDFNIKYNFSRIMMLQEPLLVVVFLYLFFLFVIIWMRLDFSIIKERERLHKD</sequence>
<dbReference type="EMBL" id="CVRI01000059">
    <property type="protein sequence ID" value="CRL03236.1"/>
    <property type="molecule type" value="Genomic_DNA"/>
</dbReference>
<evidence type="ECO:0000256" key="2">
    <source>
        <dbReference type="ARBA" id="ARBA00004115"/>
    </source>
</evidence>
<keyword evidence="13" id="KW-1185">Reference proteome</keyword>
<name>A0A1J1IUI7_9DIPT</name>
<dbReference type="OrthoDB" id="310030at2759"/>
<gene>
    <name evidence="12" type="ORF">CLUMA_CG016408</name>
</gene>
<dbReference type="AlphaFoldDB" id="A0A1J1IUI7"/>
<evidence type="ECO:0000256" key="3">
    <source>
        <dbReference type="ARBA" id="ARBA00004922"/>
    </source>
</evidence>
<protein>
    <recommendedName>
        <fullName evidence="5 11">Dolichyl-diphosphooligosaccharide--protein glycosyltransferase subunit 1</fullName>
    </recommendedName>
</protein>
<accession>A0A1J1IUI7</accession>
<evidence type="ECO:0000256" key="6">
    <source>
        <dbReference type="ARBA" id="ARBA00022692"/>
    </source>
</evidence>
<comment type="subcellular location">
    <subcellularLocation>
        <location evidence="2 11">Endoplasmic reticulum membrane</location>
        <topology evidence="2 11">Single-pass type I membrane protein</topology>
    </subcellularLocation>
</comment>
<dbReference type="PANTHER" id="PTHR21049">
    <property type="entry name" value="RIBOPHORIN I"/>
    <property type="match status" value="1"/>
</dbReference>
<keyword evidence="10 11" id="KW-0472">Membrane</keyword>
<dbReference type="PANTHER" id="PTHR21049:SF0">
    <property type="entry name" value="DOLICHYL-DIPHOSPHOOLIGOSACCHARIDE--PROTEIN GLYCOSYLTRANSFERASE SUBUNIT 1"/>
    <property type="match status" value="1"/>
</dbReference>
<feature type="transmembrane region" description="Helical" evidence="11">
    <location>
        <begin position="424"/>
        <end position="443"/>
    </location>
</feature>
<evidence type="ECO:0000256" key="4">
    <source>
        <dbReference type="ARBA" id="ARBA00008905"/>
    </source>
</evidence>
<proteinExistence type="inferred from homology"/>
<keyword evidence="7 11" id="KW-0732">Signal</keyword>
<evidence type="ECO:0000256" key="7">
    <source>
        <dbReference type="ARBA" id="ARBA00022729"/>
    </source>
</evidence>
<dbReference type="GO" id="GO:0018279">
    <property type="term" value="P:protein N-linked glycosylation via asparagine"/>
    <property type="evidence" value="ECO:0007669"/>
    <property type="project" value="TreeGrafter"/>
</dbReference>
<keyword evidence="6 11" id="KW-0812">Transmembrane</keyword>
<feature type="chain" id="PRO_5011813089" description="Dolichyl-diphosphooligosaccharide--protein glycosyltransferase subunit 1" evidence="11">
    <location>
        <begin position="22"/>
        <end position="457"/>
    </location>
</feature>
<dbReference type="Pfam" id="PF04597">
    <property type="entry name" value="Ribophorin_I"/>
    <property type="match status" value="1"/>
</dbReference>
<keyword evidence="9 11" id="KW-1133">Transmembrane helix</keyword>
<evidence type="ECO:0000256" key="5">
    <source>
        <dbReference type="ARBA" id="ARBA00017611"/>
    </source>
</evidence>
<feature type="signal peptide" evidence="11">
    <location>
        <begin position="1"/>
        <end position="21"/>
    </location>
</feature>
<evidence type="ECO:0000256" key="1">
    <source>
        <dbReference type="ARBA" id="ARBA00002791"/>
    </source>
</evidence>
<evidence type="ECO:0000313" key="13">
    <source>
        <dbReference type="Proteomes" id="UP000183832"/>
    </source>
</evidence>
<evidence type="ECO:0000256" key="10">
    <source>
        <dbReference type="ARBA" id="ARBA00023136"/>
    </source>
</evidence>
<dbReference type="UniPathway" id="UPA00378"/>
<comment type="function">
    <text evidence="1 11">Subunit of the oligosaccharyl transferase (OST) complex that catalyzes the initial transfer of a defined glycan (Glc(3)Man(9)GlcNAc(2) in eukaryotes) from the lipid carrier dolichol-pyrophosphate to an asparagine residue within an Asn-X-Ser/Thr consensus motif in nascent polypeptide chains, the first step in protein N-glycosylation. N-glycosylation occurs cotranslationally and the complex associates with the Sec61 complex at the channel-forming translocon complex that mediates protein translocation across the endoplasmic reticulum (ER). All subunits are required for a maximal enzyme activity.</text>
</comment>
<comment type="pathway">
    <text evidence="3 11">Protein modification; protein glycosylation.</text>
</comment>
<comment type="similarity">
    <text evidence="4 11">Belongs to the OST1 family.</text>
</comment>
<reference evidence="12 13" key="1">
    <citation type="submission" date="2015-04" db="EMBL/GenBank/DDBJ databases">
        <authorList>
            <person name="Syromyatnikov M.Y."/>
            <person name="Popov V.N."/>
        </authorList>
    </citation>
    <scope>NUCLEOTIDE SEQUENCE [LARGE SCALE GENOMIC DNA]</scope>
</reference>
<dbReference type="InterPro" id="IPR007676">
    <property type="entry name" value="Ribophorin_I"/>
</dbReference>
<evidence type="ECO:0000256" key="9">
    <source>
        <dbReference type="ARBA" id="ARBA00022989"/>
    </source>
</evidence>
<dbReference type="GO" id="GO:0008250">
    <property type="term" value="C:oligosaccharyltransferase complex"/>
    <property type="evidence" value="ECO:0007669"/>
    <property type="project" value="UniProtKB-UniRule"/>
</dbReference>
<dbReference type="STRING" id="568069.A0A1J1IUI7"/>
<organism evidence="12 13">
    <name type="scientific">Clunio marinus</name>
    <dbReference type="NCBI Taxonomy" id="568069"/>
    <lineage>
        <taxon>Eukaryota</taxon>
        <taxon>Metazoa</taxon>
        <taxon>Ecdysozoa</taxon>
        <taxon>Arthropoda</taxon>
        <taxon>Hexapoda</taxon>
        <taxon>Insecta</taxon>
        <taxon>Pterygota</taxon>
        <taxon>Neoptera</taxon>
        <taxon>Endopterygota</taxon>
        <taxon>Diptera</taxon>
        <taxon>Nematocera</taxon>
        <taxon>Chironomoidea</taxon>
        <taxon>Chironomidae</taxon>
        <taxon>Clunio</taxon>
    </lineage>
</organism>
<evidence type="ECO:0000256" key="8">
    <source>
        <dbReference type="ARBA" id="ARBA00022824"/>
    </source>
</evidence>
<dbReference type="Proteomes" id="UP000183832">
    <property type="component" value="Unassembled WGS sequence"/>
</dbReference>
<evidence type="ECO:0000313" key="12">
    <source>
        <dbReference type="EMBL" id="CRL03236.1"/>
    </source>
</evidence>
<keyword evidence="8 11" id="KW-0256">Endoplasmic reticulum</keyword>
<comment type="subunit">
    <text evidence="11">Component of the oligosaccharyltransferase (OST) complex.</text>
</comment>
<evidence type="ECO:0000256" key="11">
    <source>
        <dbReference type="RuleBase" id="RU361143"/>
    </source>
</evidence>